<evidence type="ECO:0000256" key="1">
    <source>
        <dbReference type="SAM" id="Phobius"/>
    </source>
</evidence>
<evidence type="ECO:0000313" key="4">
    <source>
        <dbReference type="Proteomes" id="UP000236745"/>
    </source>
</evidence>
<evidence type="ECO:0000313" key="3">
    <source>
        <dbReference type="EMBL" id="SEG49186.1"/>
    </source>
</evidence>
<keyword evidence="1" id="KW-0472">Membrane</keyword>
<organism evidence="3 4">
    <name type="scientific">Marinobacterium lutimaris</name>
    <dbReference type="NCBI Taxonomy" id="568106"/>
    <lineage>
        <taxon>Bacteria</taxon>
        <taxon>Pseudomonadati</taxon>
        <taxon>Pseudomonadota</taxon>
        <taxon>Gammaproteobacteria</taxon>
        <taxon>Oceanospirillales</taxon>
        <taxon>Oceanospirillaceae</taxon>
        <taxon>Marinobacterium</taxon>
    </lineage>
</organism>
<feature type="transmembrane region" description="Helical" evidence="1">
    <location>
        <begin position="52"/>
        <end position="73"/>
    </location>
</feature>
<dbReference type="AlphaFoldDB" id="A0A1H6AN28"/>
<feature type="transmembrane region" description="Helical" evidence="1">
    <location>
        <begin position="250"/>
        <end position="268"/>
    </location>
</feature>
<accession>A0A1H6AN28</accession>
<keyword evidence="1" id="KW-1133">Transmembrane helix</keyword>
<dbReference type="Pfam" id="PF00782">
    <property type="entry name" value="DSPc"/>
    <property type="match status" value="1"/>
</dbReference>
<sequence length="468" mass="53251">MDRAFPFFRLRLIWLLFLAPFFFITYNLANRYAAQLPEVDSLVFAWEQHMPFWAWTIIPYWSIDLLYGLSLLLPRTRTSIHRLGLRLLSVQVICVTCFMLWPLHFSFTRPDTGGVFGHLFDILMGFDKPFNQAPSLHIALLVVIWSCFREYCARRWNWLIHGWFFLIGLSVLTTWQHHFIDLPTGILAGCLCCWLWPFEEKPVYRMCSLEVFRDPANSLLQRRLKLGFAYLAGTFLTAMLAVYLQPWGLWLFWPAASLSLVALNYLLIGADGFQKRSEGRFSLTTQLLFMPYTAAAWLNSRGWTFNYPNASQIDENVYLGRLPSAREAGRYCGIVDLCAELPLGLLRKAKPAHYCSVPVLDLTVPSIDQCLCAADHIERYRQSGPILVCCALGVSRSAMAVAAWLLCYRSGTSVDDAVTQVEAARPKIKLSDKHRRVLEQLASHQSARADKPVSFEAVIAAASDASSL</sequence>
<dbReference type="InterPro" id="IPR000340">
    <property type="entry name" value="Dual-sp_phosphatase_cat-dom"/>
</dbReference>
<gene>
    <name evidence="3" type="ORF">SAMN05444390_10284</name>
</gene>
<dbReference type="CDD" id="cd03386">
    <property type="entry name" value="PAP2_Aur1_like"/>
    <property type="match status" value="1"/>
</dbReference>
<dbReference type="RefSeq" id="WP_104003196.1">
    <property type="nucleotide sequence ID" value="NZ_FNVQ01000002.1"/>
</dbReference>
<feature type="transmembrane region" description="Helical" evidence="1">
    <location>
        <begin position="226"/>
        <end position="244"/>
    </location>
</feature>
<dbReference type="InterPro" id="IPR020422">
    <property type="entry name" value="TYR_PHOSPHATASE_DUAL_dom"/>
</dbReference>
<dbReference type="SMART" id="SM00195">
    <property type="entry name" value="DSPc"/>
    <property type="match status" value="1"/>
</dbReference>
<name>A0A1H6AN28_9GAMM</name>
<feature type="transmembrane region" description="Helical" evidence="1">
    <location>
        <begin position="182"/>
        <end position="198"/>
    </location>
</feature>
<dbReference type="EMBL" id="FNVQ01000002">
    <property type="protein sequence ID" value="SEG49186.1"/>
    <property type="molecule type" value="Genomic_DNA"/>
</dbReference>
<feature type="transmembrane region" description="Helical" evidence="1">
    <location>
        <begin position="12"/>
        <end position="32"/>
    </location>
</feature>
<proteinExistence type="predicted"/>
<dbReference type="PROSITE" id="PS50056">
    <property type="entry name" value="TYR_PHOSPHATASE_2"/>
    <property type="match status" value="1"/>
</dbReference>
<dbReference type="PANTHER" id="PTHR47216">
    <property type="match status" value="1"/>
</dbReference>
<feature type="domain" description="Tyrosine specific protein phosphatases" evidence="2">
    <location>
        <begin position="368"/>
        <end position="436"/>
    </location>
</feature>
<reference evidence="3 4" key="1">
    <citation type="submission" date="2016-10" db="EMBL/GenBank/DDBJ databases">
        <authorList>
            <person name="de Groot N.N."/>
        </authorList>
    </citation>
    <scope>NUCLEOTIDE SEQUENCE [LARGE SCALE GENOMIC DNA]</scope>
    <source>
        <strain evidence="3 4">DSM 22012</strain>
    </source>
</reference>
<dbReference type="InterPro" id="IPR029021">
    <property type="entry name" value="Prot-tyrosine_phosphatase-like"/>
</dbReference>
<dbReference type="SUPFAM" id="SSF52799">
    <property type="entry name" value="(Phosphotyrosine protein) phosphatases II"/>
    <property type="match status" value="1"/>
</dbReference>
<dbReference type="Proteomes" id="UP000236745">
    <property type="component" value="Unassembled WGS sequence"/>
</dbReference>
<protein>
    <submittedName>
        <fullName evidence="3">Dual specificity phosphatase, catalytic domain</fullName>
    </submittedName>
</protein>
<dbReference type="OrthoDB" id="142078at2"/>
<dbReference type="PANTHER" id="PTHR47216:SF4">
    <property type="entry name" value="OS01G0859400 PROTEIN"/>
    <property type="match status" value="1"/>
</dbReference>
<evidence type="ECO:0000259" key="2">
    <source>
        <dbReference type="PROSITE" id="PS50056"/>
    </source>
</evidence>
<dbReference type="Gene3D" id="3.90.190.10">
    <property type="entry name" value="Protein tyrosine phosphatase superfamily"/>
    <property type="match status" value="1"/>
</dbReference>
<dbReference type="InterPro" id="IPR000387">
    <property type="entry name" value="Tyr_Pase_dom"/>
</dbReference>
<keyword evidence="4" id="KW-1185">Reference proteome</keyword>
<feature type="transmembrane region" description="Helical" evidence="1">
    <location>
        <begin position="85"/>
        <end position="103"/>
    </location>
</feature>
<keyword evidence="1" id="KW-0812">Transmembrane</keyword>
<feature type="transmembrane region" description="Helical" evidence="1">
    <location>
        <begin position="158"/>
        <end position="176"/>
    </location>
</feature>
<feature type="transmembrane region" description="Helical" evidence="1">
    <location>
        <begin position="133"/>
        <end position="151"/>
    </location>
</feature>